<feature type="non-terminal residue" evidence="2">
    <location>
        <position position="100"/>
    </location>
</feature>
<protein>
    <submittedName>
        <fullName evidence="2">PPUP8581</fullName>
    </submittedName>
</protein>
<reference evidence="2" key="1">
    <citation type="submission" date="2014-12" db="EMBL/GenBank/DDBJ databases">
        <title>Parallel Evolution in Life History Adaptation Evident in the Tissue-Specific Poeciliopsis prolifica transcriptome.</title>
        <authorList>
            <person name="Jue N.K."/>
            <person name="Foley R.J."/>
            <person name="Obergfell C."/>
            <person name="Reznick D.N."/>
            <person name="O'Neill R.J."/>
            <person name="O'Neill M.J."/>
        </authorList>
    </citation>
    <scope>NUCLEOTIDE SEQUENCE</scope>
</reference>
<evidence type="ECO:0000256" key="1">
    <source>
        <dbReference type="SAM" id="Phobius"/>
    </source>
</evidence>
<dbReference type="EMBL" id="GBYX01475992">
    <property type="protein sequence ID" value="JAO05685.1"/>
    <property type="molecule type" value="Transcribed_RNA"/>
</dbReference>
<evidence type="ECO:0000313" key="2">
    <source>
        <dbReference type="EMBL" id="JAO05685.1"/>
    </source>
</evidence>
<name>A0A0S7EM90_9TELE</name>
<proteinExistence type="predicted"/>
<keyword evidence="1" id="KW-0472">Membrane</keyword>
<keyword evidence="1" id="KW-1133">Transmembrane helix</keyword>
<accession>A0A0S7EM90</accession>
<feature type="transmembrane region" description="Helical" evidence="1">
    <location>
        <begin position="32"/>
        <end position="58"/>
    </location>
</feature>
<sequence>MQGGRQAGREAAALKGTAGFSLIQLNLPTPRLVVLVCRGLALACVDAPALPVVLAAFLAPGAPSLCRVAVAPPVLAAVAVAALCLFFSCSVSRSHLGLSG</sequence>
<feature type="transmembrane region" description="Helical" evidence="1">
    <location>
        <begin position="70"/>
        <end position="91"/>
    </location>
</feature>
<gene>
    <name evidence="2" type="primary">PPUP8581</name>
</gene>
<organism evidence="2">
    <name type="scientific">Poeciliopsis prolifica</name>
    <name type="common">blackstripe livebearer</name>
    <dbReference type="NCBI Taxonomy" id="188132"/>
    <lineage>
        <taxon>Eukaryota</taxon>
        <taxon>Metazoa</taxon>
        <taxon>Chordata</taxon>
        <taxon>Craniata</taxon>
        <taxon>Vertebrata</taxon>
        <taxon>Euteleostomi</taxon>
        <taxon>Actinopterygii</taxon>
        <taxon>Neopterygii</taxon>
        <taxon>Teleostei</taxon>
        <taxon>Neoteleostei</taxon>
        <taxon>Acanthomorphata</taxon>
        <taxon>Ovalentaria</taxon>
        <taxon>Atherinomorphae</taxon>
        <taxon>Cyprinodontiformes</taxon>
        <taxon>Poeciliidae</taxon>
        <taxon>Poeciliinae</taxon>
        <taxon>Poeciliopsis</taxon>
    </lineage>
</organism>
<keyword evidence="1" id="KW-0812">Transmembrane</keyword>
<dbReference type="AlphaFoldDB" id="A0A0S7EM90"/>